<feature type="compositionally biased region" description="Polar residues" evidence="5">
    <location>
        <begin position="964"/>
        <end position="976"/>
    </location>
</feature>
<feature type="transmembrane region" description="Helical" evidence="6">
    <location>
        <begin position="543"/>
        <end position="561"/>
    </location>
</feature>
<name>A0A9W2YAC0_BIOGL</name>
<evidence type="ECO:0000256" key="1">
    <source>
        <dbReference type="ARBA" id="ARBA00004141"/>
    </source>
</evidence>
<dbReference type="PANTHER" id="PTHR13800:SF12">
    <property type="entry name" value="TRANSIENT RECEPTOR POTENTIAL CATION CHANNEL SUBFAMILY M MEMBER-LIKE 2"/>
    <property type="match status" value="1"/>
</dbReference>
<dbReference type="InterPro" id="IPR050927">
    <property type="entry name" value="TRPM"/>
</dbReference>
<accession>A0A9W2YAC0</accession>
<dbReference type="OrthoDB" id="310870at2759"/>
<reference evidence="9" key="1">
    <citation type="submission" date="2025-08" db="UniProtKB">
        <authorList>
            <consortium name="RefSeq"/>
        </authorList>
    </citation>
    <scope>IDENTIFICATION</scope>
</reference>
<evidence type="ECO:0000256" key="6">
    <source>
        <dbReference type="SAM" id="Phobius"/>
    </source>
</evidence>
<keyword evidence="2 6" id="KW-0812">Transmembrane</keyword>
<evidence type="ECO:0000313" key="8">
    <source>
        <dbReference type="Proteomes" id="UP001165740"/>
    </source>
</evidence>
<feature type="transmembrane region" description="Helical" evidence="6">
    <location>
        <begin position="567"/>
        <end position="584"/>
    </location>
</feature>
<dbReference type="PANTHER" id="PTHR13800">
    <property type="entry name" value="TRANSIENT RECEPTOR POTENTIAL CATION CHANNEL, SUBFAMILY M, MEMBER 6"/>
    <property type="match status" value="1"/>
</dbReference>
<evidence type="ECO:0000256" key="3">
    <source>
        <dbReference type="ARBA" id="ARBA00022989"/>
    </source>
</evidence>
<feature type="region of interest" description="Disordered" evidence="5">
    <location>
        <begin position="952"/>
        <end position="1006"/>
    </location>
</feature>
<proteinExistence type="predicted"/>
<feature type="transmembrane region" description="Helical" evidence="6">
    <location>
        <begin position="804"/>
        <end position="824"/>
    </location>
</feature>
<protein>
    <submittedName>
        <fullName evidence="9">Transient receptor potential cation channel subfamily M member 2-like isoform X1</fullName>
    </submittedName>
</protein>
<keyword evidence="8" id="KW-1185">Reference proteome</keyword>
<evidence type="ECO:0000256" key="5">
    <source>
        <dbReference type="SAM" id="MobiDB-lite"/>
    </source>
</evidence>
<evidence type="ECO:0000256" key="2">
    <source>
        <dbReference type="ARBA" id="ARBA00022692"/>
    </source>
</evidence>
<feature type="transmembrane region" description="Helical" evidence="6">
    <location>
        <begin position="669"/>
        <end position="689"/>
    </location>
</feature>
<sequence>MEHRASAKTRHSSRSLAVQQLGLKAVISDCIEPSDLSMSLFKTVMQAARNETEKIYCGWSNNRHATILRCSSITTDDIKLDDLPKYKLYVRLRLPEQAIPGFLLRKFVNSLLKTMKYDECLIFELNDAVASAICNELKFQEKTPLGILQDDVKKSKISISGRHICNLPMRCQLIRLNEKGNEKSVIYSYFKRLLLVPSLEQFKIDLAEDIYACDIIFKATKSVTGINNFARVYVEPASAALRYISLTFEEALDYEVLGRKIYEEVKRHYKITEGSKESFLLKMSLKCLNDKIPSQLNWSLEDIKDVVNVAVKDHRTTSLAQLLEGFDTKDKILLLLKEGYGLDESIIDKKETVLLRKLLRNVHIKMNLDKQNGCMLLFINALVHKKFKASLFYWTQLDNLIGSALIASYFLKKCTNTEQDQAGLTKLKEYQNFYQDLAIGTLFACYKENILSTWILLIQQIPVWGNESCITIAMKTKNRQFVQQKACSDLNKYVWNNYKGLQLQDLEPESVFKTDETVAASKVKENIERFFLSPKGRCRLDSIGYILFLTAYSILLVSLLSAQQFHWLEGVVMFYMFIIIAREIDQVFQERGEYQLEIYNIFDLLSITLAVIAWTLRWVAYHYTDYPQIMDAARYVFSCDFIVYALRFTEYFYENKMLGPILVKIRKMVKIYIPFLFILFIFLVSYAVASESILYPETELNRYILYYIFRKGFWAMIGDYRLDEVEVSGDGCTRDPNLYRNHSVLRCPSISGRFAMPVFLGAYALFVQILMFSLIIALFNFAITRKEEQNEMIWRYQRFLLSEQYSRCRILLPPFIPLFFWLMFRVGQPYSSSFEESEAHSGIKEFENMAGQIITGKIIDGSFTTINDDYFSDGDDDFNPNIGHQDSRRASSIRKLNAGSRYRLSPRLTRRLRQSEKISKTESDESNGLYVNVEALPIPTLKDIIDEIKEEDETSFQESDGHVTPSSETPGLNLSSPGAFHEQFSFLTQEATKQKKKAAKKSTELPSLPALFNTMERDVLY</sequence>
<feature type="domain" description="TRPM-like" evidence="7">
    <location>
        <begin position="354"/>
        <end position="483"/>
    </location>
</feature>
<dbReference type="Proteomes" id="UP001165740">
    <property type="component" value="Chromosome 11"/>
</dbReference>
<organism evidence="8 9">
    <name type="scientific">Biomphalaria glabrata</name>
    <name type="common">Bloodfluke planorb</name>
    <name type="synonym">Freshwater snail</name>
    <dbReference type="NCBI Taxonomy" id="6526"/>
    <lineage>
        <taxon>Eukaryota</taxon>
        <taxon>Metazoa</taxon>
        <taxon>Spiralia</taxon>
        <taxon>Lophotrochozoa</taxon>
        <taxon>Mollusca</taxon>
        <taxon>Gastropoda</taxon>
        <taxon>Heterobranchia</taxon>
        <taxon>Euthyneura</taxon>
        <taxon>Panpulmonata</taxon>
        <taxon>Hygrophila</taxon>
        <taxon>Lymnaeoidea</taxon>
        <taxon>Planorbidae</taxon>
        <taxon>Biomphalaria</taxon>
    </lineage>
</organism>
<dbReference type="InterPro" id="IPR057366">
    <property type="entry name" value="TRPM-like"/>
</dbReference>
<comment type="subcellular location">
    <subcellularLocation>
        <location evidence="1">Membrane</location>
        <topology evidence="1">Multi-pass membrane protein</topology>
    </subcellularLocation>
</comment>
<dbReference type="GO" id="GO:0005886">
    <property type="term" value="C:plasma membrane"/>
    <property type="evidence" value="ECO:0007669"/>
    <property type="project" value="TreeGrafter"/>
</dbReference>
<evidence type="ECO:0000313" key="9">
    <source>
        <dbReference type="RefSeq" id="XP_055859794.1"/>
    </source>
</evidence>
<dbReference type="Pfam" id="PF25508">
    <property type="entry name" value="TRPM2"/>
    <property type="match status" value="1"/>
</dbReference>
<feature type="transmembrane region" description="Helical" evidence="6">
    <location>
        <begin position="758"/>
        <end position="783"/>
    </location>
</feature>
<dbReference type="GO" id="GO:0030001">
    <property type="term" value="P:metal ion transport"/>
    <property type="evidence" value="ECO:0007669"/>
    <property type="project" value="TreeGrafter"/>
</dbReference>
<evidence type="ECO:0000259" key="7">
    <source>
        <dbReference type="Pfam" id="PF25508"/>
    </source>
</evidence>
<feature type="transmembrane region" description="Helical" evidence="6">
    <location>
        <begin position="596"/>
        <end position="620"/>
    </location>
</feature>
<dbReference type="GeneID" id="106080346"/>
<gene>
    <name evidence="9" type="primary">LOC106080346</name>
</gene>
<evidence type="ECO:0000256" key="4">
    <source>
        <dbReference type="ARBA" id="ARBA00023136"/>
    </source>
</evidence>
<dbReference type="GO" id="GO:0005261">
    <property type="term" value="F:monoatomic cation channel activity"/>
    <property type="evidence" value="ECO:0007669"/>
    <property type="project" value="TreeGrafter"/>
</dbReference>
<keyword evidence="3 6" id="KW-1133">Transmembrane helix</keyword>
<dbReference type="AlphaFoldDB" id="A0A9W2YAC0"/>
<dbReference type="RefSeq" id="XP_055859794.1">
    <property type="nucleotide sequence ID" value="XM_056003819.1"/>
</dbReference>
<keyword evidence="4 6" id="KW-0472">Membrane</keyword>